<proteinExistence type="predicted"/>
<accession>A0A8J3H1I9</accession>
<dbReference type="AlphaFoldDB" id="A0A8J3H1I9"/>
<dbReference type="PANTHER" id="PTHR47472">
    <property type="entry name" value="PROPIONYL-COA CARBOXYLASE"/>
    <property type="match status" value="1"/>
</dbReference>
<dbReference type="PANTHER" id="PTHR47472:SF1">
    <property type="entry name" value="DUF1446-DOMAIN-CONTAINING PROTEIN"/>
    <property type="match status" value="1"/>
</dbReference>
<gene>
    <name evidence="2" type="ORF">GCM10017056_43160</name>
</gene>
<keyword evidence="3" id="KW-1185">Reference proteome</keyword>
<dbReference type="Proteomes" id="UP000626220">
    <property type="component" value="Unassembled WGS sequence"/>
</dbReference>
<evidence type="ECO:0000313" key="2">
    <source>
        <dbReference type="EMBL" id="GHF67286.1"/>
    </source>
</evidence>
<sequence length="440" mass="46187">MALRIGCGSGGAPDRVAPAEDLARDGALDYLCFESLAERTLAQGHVARRAGSAGYSGKLDARLRAVLPHCVRNGTRVLTNMGAADPLGAGEATARLAAELGLSLKIAVIEGDDVLGLITPDTRLEETGGTVESFGRTPVAANAYIGHEAMVEALAGGADVVIAGRVSDSSLFLAPIAHELKIAPDDWDMLARGALVGHLLECSTQITGGYFADPGYKDVPGLDNLGYPLAEVDPDGSAVITKLAGTGGCVTPLTVKEQLLYEVHDPAAYLTPDVSANFTTVRIAEEGPDRIRVSAATGAARPDRLKALVAFDGGYLAEGEIGYAGPGALDRARLAAEVVRKRMTLRNGFNGELRFDLIGATSLHATAGRASESEDIRLRGALRSMDRRWADMLLEEIESLWMGGPAGGGGFRGRVTPSVITQPTFVNRADVRCSVRWIDA</sequence>
<feature type="domain" description="Acyclic terpene utilisation N-terminal" evidence="1">
    <location>
        <begin position="3"/>
        <end position="436"/>
    </location>
</feature>
<comment type="caution">
    <text evidence="2">The sequence shown here is derived from an EMBL/GenBank/DDBJ whole genome shotgun (WGS) entry which is preliminary data.</text>
</comment>
<protein>
    <submittedName>
        <fullName evidence="2">ABC transporter substrate-binding protein</fullName>
    </submittedName>
</protein>
<dbReference type="Pfam" id="PF07287">
    <property type="entry name" value="AtuA"/>
    <property type="match status" value="1"/>
</dbReference>
<dbReference type="InterPro" id="IPR010839">
    <property type="entry name" value="AtuA_N"/>
</dbReference>
<name>A0A8J3H1I9_9RHOB</name>
<organism evidence="2 3">
    <name type="scientific">Seohaeicola zhoushanensis</name>
    <dbReference type="NCBI Taxonomy" id="1569283"/>
    <lineage>
        <taxon>Bacteria</taxon>
        <taxon>Pseudomonadati</taxon>
        <taxon>Pseudomonadota</taxon>
        <taxon>Alphaproteobacteria</taxon>
        <taxon>Rhodobacterales</taxon>
        <taxon>Roseobacteraceae</taxon>
        <taxon>Seohaeicola</taxon>
    </lineage>
</organism>
<evidence type="ECO:0000313" key="3">
    <source>
        <dbReference type="Proteomes" id="UP000626220"/>
    </source>
</evidence>
<reference evidence="2" key="2">
    <citation type="submission" date="2020-09" db="EMBL/GenBank/DDBJ databases">
        <authorList>
            <person name="Sun Q."/>
            <person name="Kim S."/>
        </authorList>
    </citation>
    <scope>NUCLEOTIDE SEQUENCE</scope>
    <source>
        <strain evidence="2">KCTC 42650</strain>
    </source>
</reference>
<dbReference type="RefSeq" id="WP_189682201.1">
    <property type="nucleotide sequence ID" value="NZ_BNCJ01000019.1"/>
</dbReference>
<evidence type="ECO:0000259" key="1">
    <source>
        <dbReference type="Pfam" id="PF07287"/>
    </source>
</evidence>
<dbReference type="EMBL" id="BNCJ01000019">
    <property type="protein sequence ID" value="GHF67286.1"/>
    <property type="molecule type" value="Genomic_DNA"/>
</dbReference>
<reference evidence="2" key="1">
    <citation type="journal article" date="2014" name="Int. J. Syst. Evol. Microbiol.">
        <title>Complete genome sequence of Corynebacterium casei LMG S-19264T (=DSM 44701T), isolated from a smear-ripened cheese.</title>
        <authorList>
            <consortium name="US DOE Joint Genome Institute (JGI-PGF)"/>
            <person name="Walter F."/>
            <person name="Albersmeier A."/>
            <person name="Kalinowski J."/>
            <person name="Ruckert C."/>
        </authorList>
    </citation>
    <scope>NUCLEOTIDE SEQUENCE</scope>
    <source>
        <strain evidence="2">KCTC 42650</strain>
    </source>
</reference>